<evidence type="ECO:0000313" key="2">
    <source>
        <dbReference type="Proteomes" id="UP000468388"/>
    </source>
</evidence>
<dbReference type="RefSeq" id="WP_157299831.1">
    <property type="nucleotide sequence ID" value="NZ_BAAAZB010000007.1"/>
</dbReference>
<sequence>MIPPIPYRAVVYVKDVKNITGKEDQAARRLLKQIKKQLGKAPQEFVTMQDFCLVTGIPEEVVLPFLKY</sequence>
<organism evidence="1 2">
    <name type="scientific">Chitinophaga oryziterrae</name>
    <dbReference type="NCBI Taxonomy" id="1031224"/>
    <lineage>
        <taxon>Bacteria</taxon>
        <taxon>Pseudomonadati</taxon>
        <taxon>Bacteroidota</taxon>
        <taxon>Chitinophagia</taxon>
        <taxon>Chitinophagales</taxon>
        <taxon>Chitinophagaceae</taxon>
        <taxon>Chitinophaga</taxon>
    </lineage>
</organism>
<accession>A0A6N8J7Z9</accession>
<dbReference type="AlphaFoldDB" id="A0A6N8J7Z9"/>
<gene>
    <name evidence="1" type="ORF">GO495_11570</name>
</gene>
<dbReference type="EMBL" id="WRXO01000002">
    <property type="protein sequence ID" value="MVT41223.1"/>
    <property type="molecule type" value="Genomic_DNA"/>
</dbReference>
<evidence type="ECO:0000313" key="1">
    <source>
        <dbReference type="EMBL" id="MVT41223.1"/>
    </source>
</evidence>
<reference evidence="1 2" key="1">
    <citation type="submission" date="2019-12" db="EMBL/GenBank/DDBJ databases">
        <title>The draft genomic sequence of strain Chitinophaga oryziterrae JCM 16595.</title>
        <authorList>
            <person name="Zhang X."/>
        </authorList>
    </citation>
    <scope>NUCLEOTIDE SEQUENCE [LARGE SCALE GENOMIC DNA]</scope>
    <source>
        <strain evidence="1 2">JCM 16595</strain>
    </source>
</reference>
<comment type="caution">
    <text evidence="1">The sequence shown here is derived from an EMBL/GenBank/DDBJ whole genome shotgun (WGS) entry which is preliminary data.</text>
</comment>
<dbReference type="OrthoDB" id="711499at2"/>
<protein>
    <submittedName>
        <fullName evidence="1">Uncharacterized protein</fullName>
    </submittedName>
</protein>
<proteinExistence type="predicted"/>
<name>A0A6N8J7Z9_9BACT</name>
<dbReference type="Proteomes" id="UP000468388">
    <property type="component" value="Unassembled WGS sequence"/>
</dbReference>
<keyword evidence="2" id="KW-1185">Reference proteome</keyword>